<proteinExistence type="predicted"/>
<name>A0A1G2K499_9BACT</name>
<protein>
    <submittedName>
        <fullName evidence="1">Uncharacterized protein</fullName>
    </submittedName>
</protein>
<sequence length="105" mass="12539">MAKKKAEKRSMTNFEKWRAGQYREAPAFKKRVAKLVRQMKRDQVDILRILSDMLDDFLEDEKFRKLIERKVAFERAFEKNVLAAKKEMEKGKGVPYEFVKIRLGL</sequence>
<organism evidence="1 2">
    <name type="scientific">Candidatus Sungbacteria bacterium RIFCSPHIGHO2_01_FULL_47_32</name>
    <dbReference type="NCBI Taxonomy" id="1802264"/>
    <lineage>
        <taxon>Bacteria</taxon>
        <taxon>Candidatus Sungiibacteriota</taxon>
    </lineage>
</organism>
<evidence type="ECO:0000313" key="1">
    <source>
        <dbReference type="EMBL" id="OGZ94242.1"/>
    </source>
</evidence>
<evidence type="ECO:0000313" key="2">
    <source>
        <dbReference type="Proteomes" id="UP000177152"/>
    </source>
</evidence>
<comment type="caution">
    <text evidence="1">The sequence shown here is derived from an EMBL/GenBank/DDBJ whole genome shotgun (WGS) entry which is preliminary data.</text>
</comment>
<accession>A0A1G2K499</accession>
<dbReference type="AlphaFoldDB" id="A0A1G2K499"/>
<dbReference type="Proteomes" id="UP000177152">
    <property type="component" value="Unassembled WGS sequence"/>
</dbReference>
<gene>
    <name evidence="1" type="ORF">A2633_05520</name>
</gene>
<reference evidence="1 2" key="1">
    <citation type="journal article" date="2016" name="Nat. Commun.">
        <title>Thousands of microbial genomes shed light on interconnected biogeochemical processes in an aquifer system.</title>
        <authorList>
            <person name="Anantharaman K."/>
            <person name="Brown C.T."/>
            <person name="Hug L.A."/>
            <person name="Sharon I."/>
            <person name="Castelle C.J."/>
            <person name="Probst A.J."/>
            <person name="Thomas B.C."/>
            <person name="Singh A."/>
            <person name="Wilkins M.J."/>
            <person name="Karaoz U."/>
            <person name="Brodie E.L."/>
            <person name="Williams K.H."/>
            <person name="Hubbard S.S."/>
            <person name="Banfield J.F."/>
        </authorList>
    </citation>
    <scope>NUCLEOTIDE SEQUENCE [LARGE SCALE GENOMIC DNA]</scope>
</reference>
<dbReference type="EMBL" id="MHQC01000039">
    <property type="protein sequence ID" value="OGZ94242.1"/>
    <property type="molecule type" value="Genomic_DNA"/>
</dbReference>